<dbReference type="RefSeq" id="WP_183771457.1">
    <property type="nucleotide sequence ID" value="NZ_JACIDK010000002.1"/>
</dbReference>
<feature type="transmembrane region" description="Helical" evidence="5">
    <location>
        <begin position="127"/>
        <end position="147"/>
    </location>
</feature>
<evidence type="ECO:0000256" key="3">
    <source>
        <dbReference type="ARBA" id="ARBA00022989"/>
    </source>
</evidence>
<evidence type="ECO:0000313" key="6">
    <source>
        <dbReference type="EMBL" id="MBB3890965.1"/>
    </source>
</evidence>
<keyword evidence="4 5" id="KW-0472">Membrane</keyword>
<evidence type="ECO:0000313" key="7">
    <source>
        <dbReference type="Proteomes" id="UP000530564"/>
    </source>
</evidence>
<dbReference type="EMBL" id="JACIDK010000002">
    <property type="protein sequence ID" value="MBB3890965.1"/>
    <property type="molecule type" value="Genomic_DNA"/>
</dbReference>
<comment type="caution">
    <text evidence="6">The sequence shown here is derived from an EMBL/GenBank/DDBJ whole genome shotgun (WGS) entry which is preliminary data.</text>
</comment>
<feature type="transmembrane region" description="Helical" evidence="5">
    <location>
        <begin position="30"/>
        <end position="51"/>
    </location>
</feature>
<reference evidence="6 7" key="1">
    <citation type="submission" date="2020-08" db="EMBL/GenBank/DDBJ databases">
        <title>Genomic Encyclopedia of Type Strains, Phase IV (KMG-IV): sequencing the most valuable type-strain genomes for metagenomic binning, comparative biology and taxonomic classification.</title>
        <authorList>
            <person name="Goeker M."/>
        </authorList>
    </citation>
    <scope>NUCLEOTIDE SEQUENCE [LARGE SCALE GENOMIC DNA]</scope>
    <source>
        <strain evidence="6 7">DSM 21793</strain>
    </source>
</reference>
<keyword evidence="2 5" id="KW-0812">Transmembrane</keyword>
<feature type="transmembrane region" description="Helical" evidence="5">
    <location>
        <begin position="72"/>
        <end position="91"/>
    </location>
</feature>
<evidence type="ECO:0000256" key="1">
    <source>
        <dbReference type="ARBA" id="ARBA00004141"/>
    </source>
</evidence>
<keyword evidence="3 5" id="KW-1133">Transmembrane helix</keyword>
<protein>
    <recommendedName>
        <fullName evidence="5">Probable membrane transporter protein</fullName>
    </recommendedName>
</protein>
<feature type="transmembrane region" description="Helical" evidence="5">
    <location>
        <begin position="195"/>
        <end position="216"/>
    </location>
</feature>
<feature type="transmembrane region" description="Helical" evidence="5">
    <location>
        <begin position="97"/>
        <end position="115"/>
    </location>
</feature>
<dbReference type="InterPro" id="IPR002781">
    <property type="entry name" value="TM_pro_TauE-like"/>
</dbReference>
<evidence type="ECO:0000256" key="5">
    <source>
        <dbReference type="RuleBase" id="RU363041"/>
    </source>
</evidence>
<keyword evidence="7" id="KW-1185">Reference proteome</keyword>
<evidence type="ECO:0000256" key="4">
    <source>
        <dbReference type="ARBA" id="ARBA00023136"/>
    </source>
</evidence>
<feature type="transmembrane region" description="Helical" evidence="5">
    <location>
        <begin position="228"/>
        <end position="248"/>
    </location>
</feature>
<evidence type="ECO:0000256" key="2">
    <source>
        <dbReference type="ARBA" id="ARBA00022692"/>
    </source>
</evidence>
<dbReference type="Pfam" id="PF01925">
    <property type="entry name" value="TauE"/>
    <property type="match status" value="1"/>
</dbReference>
<organism evidence="6 7">
    <name type="scientific">Phenylobacterium haematophilum</name>
    <dbReference type="NCBI Taxonomy" id="98513"/>
    <lineage>
        <taxon>Bacteria</taxon>
        <taxon>Pseudomonadati</taxon>
        <taxon>Pseudomonadota</taxon>
        <taxon>Alphaproteobacteria</taxon>
        <taxon>Caulobacterales</taxon>
        <taxon>Caulobacteraceae</taxon>
        <taxon>Phenylobacterium</taxon>
    </lineage>
</organism>
<dbReference type="GO" id="GO:0005886">
    <property type="term" value="C:plasma membrane"/>
    <property type="evidence" value="ECO:0007669"/>
    <property type="project" value="UniProtKB-SubCell"/>
</dbReference>
<dbReference type="Proteomes" id="UP000530564">
    <property type="component" value="Unassembled WGS sequence"/>
</dbReference>
<gene>
    <name evidence="6" type="ORF">GGQ61_001682</name>
</gene>
<name>A0A839ZWR4_9CAUL</name>
<accession>A0A839ZWR4</accession>
<sequence>MGLISALFIIAMAFVTATLSGVFGMAGGLILMGGLAFVLPVSAAFVTHGALQLVANGWRAVLHRQHVRWDIVGWYAVASAAAGGVVALLAIVPSKPVLYLLMGLVPLLLWLPQRWINLDAAKPRQAFISGLLVTGLNLTAGVAGPLLDIFFVRTSLARHAIVATKAATQVFSHIAKMLVYGAPLLLSRPQDLPPWWVFAIAVPLSMAGTVVGGWILDRITDVDFKRWTKWIVTGIGVIYLIQAAQLFLRGGA</sequence>
<comment type="subcellular location">
    <subcellularLocation>
        <location evidence="5">Cell membrane</location>
        <topology evidence="5">Multi-pass membrane protein</topology>
    </subcellularLocation>
    <subcellularLocation>
        <location evidence="1">Membrane</location>
        <topology evidence="1">Multi-pass membrane protein</topology>
    </subcellularLocation>
</comment>
<dbReference type="AlphaFoldDB" id="A0A839ZWR4"/>
<proteinExistence type="inferred from homology"/>
<keyword evidence="5" id="KW-1003">Cell membrane</keyword>
<comment type="similarity">
    <text evidence="5">Belongs to the 4-toluene sulfonate uptake permease (TSUP) (TC 2.A.102) family.</text>
</comment>